<keyword evidence="8" id="KW-1185">Reference proteome</keyword>
<organism evidence="7 8">
    <name type="scientific">Triparma verrucosa</name>
    <dbReference type="NCBI Taxonomy" id="1606542"/>
    <lineage>
        <taxon>Eukaryota</taxon>
        <taxon>Sar</taxon>
        <taxon>Stramenopiles</taxon>
        <taxon>Ochrophyta</taxon>
        <taxon>Bolidophyceae</taxon>
        <taxon>Parmales</taxon>
        <taxon>Triparmaceae</taxon>
        <taxon>Triparma</taxon>
    </lineage>
</organism>
<dbReference type="GO" id="GO:0005737">
    <property type="term" value="C:cytoplasm"/>
    <property type="evidence" value="ECO:0007669"/>
    <property type="project" value="TreeGrafter"/>
</dbReference>
<proteinExistence type="inferred from homology"/>
<protein>
    <submittedName>
        <fullName evidence="7">Uncharacterized protein</fullName>
    </submittedName>
</protein>
<dbReference type="GO" id="GO:0016020">
    <property type="term" value="C:membrane"/>
    <property type="evidence" value="ECO:0007669"/>
    <property type="project" value="UniProtKB-SubCell"/>
</dbReference>
<evidence type="ECO:0000313" key="8">
    <source>
        <dbReference type="Proteomes" id="UP001165160"/>
    </source>
</evidence>
<keyword evidence="5" id="KW-0472">Membrane</keyword>
<name>A0A9W7KT25_9STRA</name>
<comment type="subcellular location">
    <subcellularLocation>
        <location evidence="1">Membrane</location>
        <topology evidence="1">Multi-pass membrane protein</topology>
    </subcellularLocation>
</comment>
<evidence type="ECO:0000256" key="2">
    <source>
        <dbReference type="ARBA" id="ARBA00006824"/>
    </source>
</evidence>
<dbReference type="EMBL" id="BRXX01000418">
    <property type="protein sequence ID" value="GMI10562.1"/>
    <property type="molecule type" value="Genomic_DNA"/>
</dbReference>
<dbReference type="AlphaFoldDB" id="A0A9W7KT25"/>
<keyword evidence="3" id="KW-0812">Transmembrane</keyword>
<comment type="caution">
    <text evidence="7">The sequence shown here is derived from an EMBL/GenBank/DDBJ whole genome shotgun (WGS) entry which is preliminary data.</text>
</comment>
<evidence type="ECO:0000313" key="7">
    <source>
        <dbReference type="EMBL" id="GMI10562.1"/>
    </source>
</evidence>
<evidence type="ECO:0000256" key="4">
    <source>
        <dbReference type="ARBA" id="ARBA00022989"/>
    </source>
</evidence>
<evidence type="ECO:0000256" key="1">
    <source>
        <dbReference type="ARBA" id="ARBA00004141"/>
    </source>
</evidence>
<dbReference type="PANTHER" id="PTHR11266">
    <property type="entry name" value="PEROXISOMAL MEMBRANE PROTEIN 2, PXMP2 MPV17"/>
    <property type="match status" value="1"/>
</dbReference>
<accession>A0A9W7KT25</accession>
<evidence type="ECO:0000256" key="5">
    <source>
        <dbReference type="ARBA" id="ARBA00023136"/>
    </source>
</evidence>
<sequence>MILLPPGLITDSLTCATINTISDLCAQRLAPLSVPLSVPLSMEQTMNTTLTTSSLSTMLSSSSLPLPDIQRTFTYLTFGLFDGCVSHYWFSQLDATVGYDMTSPVQIAEKVLLDATVYTPIWCAWFLLFMEGTKAVLKRREDEGENKGTFGETWLELYKGNLGFFLPLTSLIYSFVDVEGRVLAFGLASLLYTTVLSLWNAERGGDEGDVGDVLCLVPDDDSVSAGENKEECSPIGVPTRSTAMFNPGVRRIGVRAKWGVRKLSKFDLDEFLDTPFFEPDKVSDKSPMKWFADLLVDDYEKAEIIYVGAIFAVLIGVGQAWLREEYHNHINLM</sequence>
<evidence type="ECO:0000256" key="6">
    <source>
        <dbReference type="RuleBase" id="RU363053"/>
    </source>
</evidence>
<comment type="similarity">
    <text evidence="2 6">Belongs to the peroxisomal membrane protein PXMP2/4 family.</text>
</comment>
<dbReference type="Proteomes" id="UP001165160">
    <property type="component" value="Unassembled WGS sequence"/>
</dbReference>
<evidence type="ECO:0000256" key="3">
    <source>
        <dbReference type="ARBA" id="ARBA00022692"/>
    </source>
</evidence>
<gene>
    <name evidence="7" type="ORF">TrVE_jg12723</name>
</gene>
<keyword evidence="4" id="KW-1133">Transmembrane helix</keyword>
<dbReference type="InterPro" id="IPR007248">
    <property type="entry name" value="Mpv17_PMP22"/>
</dbReference>
<reference evidence="8" key="1">
    <citation type="journal article" date="2023" name="Commun. Biol.">
        <title>Genome analysis of Parmales, the sister group of diatoms, reveals the evolutionary specialization of diatoms from phago-mixotrophs to photoautotrophs.</title>
        <authorList>
            <person name="Ban H."/>
            <person name="Sato S."/>
            <person name="Yoshikawa S."/>
            <person name="Yamada K."/>
            <person name="Nakamura Y."/>
            <person name="Ichinomiya M."/>
            <person name="Sato N."/>
            <person name="Blanc-Mathieu R."/>
            <person name="Endo H."/>
            <person name="Kuwata A."/>
            <person name="Ogata H."/>
        </authorList>
    </citation>
    <scope>NUCLEOTIDE SEQUENCE [LARGE SCALE GENOMIC DNA]</scope>
    <source>
        <strain evidence="8">NIES 3699</strain>
    </source>
</reference>